<accession>A0A2T5G013</accession>
<dbReference type="Proteomes" id="UP000244162">
    <property type="component" value="Unassembled WGS sequence"/>
</dbReference>
<dbReference type="AlphaFoldDB" id="A0A2T5G013"/>
<protein>
    <submittedName>
        <fullName evidence="1">Uncharacterized protein</fullName>
    </submittedName>
</protein>
<sequence>MIWFASNFMAGEDIDRMTAMQSERLSAVLTDMNRCLAELDALGLNMAGAHLSLAISAVDGTRLDLGPHPFTKTFAHGSKQPRGR</sequence>
<name>A0A2T5G013_9SPHN</name>
<keyword evidence="2" id="KW-1185">Reference proteome</keyword>
<gene>
    <name evidence="1" type="ORF">CLG96_07065</name>
</gene>
<evidence type="ECO:0000313" key="2">
    <source>
        <dbReference type="Proteomes" id="UP000244162"/>
    </source>
</evidence>
<comment type="caution">
    <text evidence="1">The sequence shown here is derived from an EMBL/GenBank/DDBJ whole genome shotgun (WGS) entry which is preliminary data.</text>
</comment>
<dbReference type="EMBL" id="NWBU01000005">
    <property type="protein sequence ID" value="PTQ12291.1"/>
    <property type="molecule type" value="Genomic_DNA"/>
</dbReference>
<proteinExistence type="predicted"/>
<evidence type="ECO:0000313" key="1">
    <source>
        <dbReference type="EMBL" id="PTQ12291.1"/>
    </source>
</evidence>
<organism evidence="1 2">
    <name type="scientific">Sphingomonas oleivorans</name>
    <dbReference type="NCBI Taxonomy" id="1735121"/>
    <lineage>
        <taxon>Bacteria</taxon>
        <taxon>Pseudomonadati</taxon>
        <taxon>Pseudomonadota</taxon>
        <taxon>Alphaproteobacteria</taxon>
        <taxon>Sphingomonadales</taxon>
        <taxon>Sphingomonadaceae</taxon>
        <taxon>Sphingomonas</taxon>
    </lineage>
</organism>
<reference evidence="1 2" key="1">
    <citation type="submission" date="2017-09" db="EMBL/GenBank/DDBJ databases">
        <title>Sphingomonas panjinensis sp.nov., isolated from oil-contaminated soil.</title>
        <authorList>
            <person name="Wang L."/>
            <person name="Chen L."/>
        </authorList>
    </citation>
    <scope>NUCLEOTIDE SEQUENCE [LARGE SCALE GENOMIC DNA]</scope>
    <source>
        <strain evidence="1 2">FW-11</strain>
    </source>
</reference>